<feature type="transmembrane region" description="Helical" evidence="1">
    <location>
        <begin position="60"/>
        <end position="82"/>
    </location>
</feature>
<feature type="transmembrane region" description="Helical" evidence="1">
    <location>
        <begin position="149"/>
        <end position="171"/>
    </location>
</feature>
<keyword evidence="1" id="KW-0472">Membrane</keyword>
<keyword evidence="1" id="KW-0812">Transmembrane</keyword>
<name>A0A397J4J0_9GLOM</name>
<feature type="transmembrane region" description="Helical" evidence="1">
    <location>
        <begin position="19"/>
        <end position="40"/>
    </location>
</feature>
<reference evidence="2 3" key="1">
    <citation type="submission" date="2018-08" db="EMBL/GenBank/DDBJ databases">
        <title>Genome and evolution of the arbuscular mycorrhizal fungus Diversispora epigaea (formerly Glomus versiforme) and its bacterial endosymbionts.</title>
        <authorList>
            <person name="Sun X."/>
            <person name="Fei Z."/>
            <person name="Harrison M."/>
        </authorList>
    </citation>
    <scope>NUCLEOTIDE SEQUENCE [LARGE SCALE GENOMIC DNA]</scope>
    <source>
        <strain evidence="2 3">IT104</strain>
    </source>
</reference>
<comment type="caution">
    <text evidence="2">The sequence shown here is derived from an EMBL/GenBank/DDBJ whole genome shotgun (WGS) entry which is preliminary data.</text>
</comment>
<evidence type="ECO:0000313" key="2">
    <source>
        <dbReference type="EMBL" id="RHZ79790.1"/>
    </source>
</evidence>
<evidence type="ECO:0008006" key="4">
    <source>
        <dbReference type="Google" id="ProtNLM"/>
    </source>
</evidence>
<keyword evidence="1" id="KW-1133">Transmembrane helix</keyword>
<evidence type="ECO:0000313" key="3">
    <source>
        <dbReference type="Proteomes" id="UP000266861"/>
    </source>
</evidence>
<dbReference type="OrthoDB" id="2319803at2759"/>
<proteinExistence type="predicted"/>
<accession>A0A397J4J0</accession>
<dbReference type="EMBL" id="PQFF01000131">
    <property type="protein sequence ID" value="RHZ79790.1"/>
    <property type="molecule type" value="Genomic_DNA"/>
</dbReference>
<evidence type="ECO:0000256" key="1">
    <source>
        <dbReference type="SAM" id="Phobius"/>
    </source>
</evidence>
<gene>
    <name evidence="2" type="ORF">Glove_140g122</name>
</gene>
<organism evidence="2 3">
    <name type="scientific">Diversispora epigaea</name>
    <dbReference type="NCBI Taxonomy" id="1348612"/>
    <lineage>
        <taxon>Eukaryota</taxon>
        <taxon>Fungi</taxon>
        <taxon>Fungi incertae sedis</taxon>
        <taxon>Mucoromycota</taxon>
        <taxon>Glomeromycotina</taxon>
        <taxon>Glomeromycetes</taxon>
        <taxon>Diversisporales</taxon>
        <taxon>Diversisporaceae</taxon>
        <taxon>Diversispora</taxon>
    </lineage>
</organism>
<sequence>MSNHHDCNPCFRFLRALQLVMSIICLTLQIISFSVWYSYIQSNDLSDGIESFFKKNNKLYIIKICYISIIFLTIIGTGCYVISFSKLWWNKVNATMDIFYFALWLSSGLANLDPIYNGSSSCKQYVDHDYVNLYDSYQPPWVGTACRTFIVGLAFTFLNAFLFLITLFLTLRLSDNTGVRNTSDAPYSPYNAPYNTPYNVPYNAPNIEVRNNRILI</sequence>
<keyword evidence="3" id="KW-1185">Reference proteome</keyword>
<dbReference type="Proteomes" id="UP000266861">
    <property type="component" value="Unassembled WGS sequence"/>
</dbReference>
<protein>
    <recommendedName>
        <fullName evidence="4">MARVEL domain-containing protein</fullName>
    </recommendedName>
</protein>
<dbReference type="AlphaFoldDB" id="A0A397J4J0"/>